<evidence type="ECO:0000256" key="6">
    <source>
        <dbReference type="ARBA" id="ARBA00022824"/>
    </source>
</evidence>
<dbReference type="InterPro" id="IPR039357">
    <property type="entry name" value="SRD5A/TECR"/>
</dbReference>
<evidence type="ECO:0000256" key="2">
    <source>
        <dbReference type="ARBA" id="ARBA00004240"/>
    </source>
</evidence>
<organism evidence="13 14">
    <name type="scientific">Phellinidium pouzarii</name>
    <dbReference type="NCBI Taxonomy" id="167371"/>
    <lineage>
        <taxon>Eukaryota</taxon>
        <taxon>Fungi</taxon>
        <taxon>Dikarya</taxon>
        <taxon>Basidiomycota</taxon>
        <taxon>Agaricomycotina</taxon>
        <taxon>Agaricomycetes</taxon>
        <taxon>Hymenochaetales</taxon>
        <taxon>Hymenochaetaceae</taxon>
        <taxon>Phellinidium</taxon>
    </lineage>
</organism>
<dbReference type="PROSITE" id="PS50244">
    <property type="entry name" value="S5A_REDUCTASE"/>
    <property type="match status" value="1"/>
</dbReference>
<keyword evidence="4" id="KW-0444">Lipid biosynthesis</keyword>
<keyword evidence="7" id="KW-1133">Transmembrane helix</keyword>
<keyword evidence="8" id="KW-0560">Oxidoreductase</keyword>
<keyword evidence="5" id="KW-0812">Transmembrane</keyword>
<name>A0A4S4KNY9_9AGAM</name>
<evidence type="ECO:0000256" key="4">
    <source>
        <dbReference type="ARBA" id="ARBA00022516"/>
    </source>
</evidence>
<gene>
    <name evidence="13" type="ORF">EW145_g7175</name>
</gene>
<feature type="domain" description="TECR-like N-terminal" evidence="12">
    <location>
        <begin position="28"/>
        <end position="76"/>
    </location>
</feature>
<dbReference type="Gene3D" id="3.10.20.90">
    <property type="entry name" value="Phosphatidylinositol 3-kinase Catalytic Subunit, Chain A, domain 1"/>
    <property type="match status" value="1"/>
</dbReference>
<dbReference type="Pfam" id="PF21696">
    <property type="entry name" value="TECR_N"/>
    <property type="match status" value="1"/>
</dbReference>
<keyword evidence="6" id="KW-0256">Endoplasmic reticulum</keyword>
<dbReference type="OrthoDB" id="540503at2759"/>
<comment type="similarity">
    <text evidence="3">Belongs to the steroid 5-alpha reductase family.</text>
</comment>
<dbReference type="GO" id="GO:0016627">
    <property type="term" value="F:oxidoreductase activity, acting on the CH-CH group of donors"/>
    <property type="evidence" value="ECO:0007669"/>
    <property type="project" value="InterPro"/>
</dbReference>
<evidence type="ECO:0000313" key="14">
    <source>
        <dbReference type="Proteomes" id="UP000308199"/>
    </source>
</evidence>
<evidence type="ECO:0000256" key="5">
    <source>
        <dbReference type="ARBA" id="ARBA00022692"/>
    </source>
</evidence>
<comment type="subcellular location">
    <subcellularLocation>
        <location evidence="2">Endoplasmic reticulum</location>
    </subcellularLocation>
    <subcellularLocation>
        <location evidence="1">Membrane</location>
        <topology evidence="1">Multi-pass membrane protein</topology>
    </subcellularLocation>
</comment>
<dbReference type="PANTHER" id="PTHR10556">
    <property type="entry name" value="3-OXO-5-ALPHA-STEROID 4-DEHYDROGENASE"/>
    <property type="match status" value="1"/>
</dbReference>
<evidence type="ECO:0000259" key="12">
    <source>
        <dbReference type="Pfam" id="PF21696"/>
    </source>
</evidence>
<evidence type="ECO:0000256" key="7">
    <source>
        <dbReference type="ARBA" id="ARBA00022989"/>
    </source>
</evidence>
<dbReference type="PANTHER" id="PTHR10556:SF28">
    <property type="entry name" value="VERY-LONG-CHAIN ENOYL-COA REDUCTASE"/>
    <property type="match status" value="1"/>
</dbReference>
<dbReference type="InterPro" id="IPR001104">
    <property type="entry name" value="3-oxo-5_a-steroid_4-DH_C"/>
</dbReference>
<sequence length="281" mass="31792">MVSVTISALGKPPAIAKKLPITVELAGKTLETATVKDVKNAITAKFPKFDASRQKLSLRGDKKALLDEDSLAKVGVTPDEGELTVKDLGRQISWRTVFIVEYAGPLVIHPLFYYLPKLIYGDDVQHSLMQKYAFALIMLHFLKREYETLFVHRFSKATMPFFNLFKNSGHYHILSGFLLAFSLYRPKYASFSPVIRDSKRDQLSFLWFWTGVFISAELSNLKTHLTLRNLRPEGSRKRAIPFGYGFDLVSCPNYLFESIAWFAIGNMTGSLAGMSPTWFAT</sequence>
<feature type="domain" description="3-oxo-5-alpha-steroid 4-dehydrogenase C-terminal" evidence="11">
    <location>
        <begin position="158"/>
        <end position="274"/>
    </location>
</feature>
<proteinExistence type="inferred from homology"/>
<evidence type="ECO:0000256" key="1">
    <source>
        <dbReference type="ARBA" id="ARBA00004141"/>
    </source>
</evidence>
<dbReference type="AlphaFoldDB" id="A0A4S4KNY9"/>
<keyword evidence="9" id="KW-0443">Lipid metabolism</keyword>
<keyword evidence="14" id="KW-1185">Reference proteome</keyword>
<dbReference type="InterPro" id="IPR049127">
    <property type="entry name" value="TECR-like_N"/>
</dbReference>
<evidence type="ECO:0000256" key="3">
    <source>
        <dbReference type="ARBA" id="ARBA00007742"/>
    </source>
</evidence>
<dbReference type="GO" id="GO:0016020">
    <property type="term" value="C:membrane"/>
    <property type="evidence" value="ECO:0007669"/>
    <property type="project" value="UniProtKB-SubCell"/>
</dbReference>
<accession>A0A4S4KNY9</accession>
<keyword evidence="10" id="KW-0472">Membrane</keyword>
<dbReference type="Proteomes" id="UP000308199">
    <property type="component" value="Unassembled WGS sequence"/>
</dbReference>
<dbReference type="GO" id="GO:0005783">
    <property type="term" value="C:endoplasmic reticulum"/>
    <property type="evidence" value="ECO:0007669"/>
    <property type="project" value="UniProtKB-SubCell"/>
</dbReference>
<dbReference type="GO" id="GO:0042761">
    <property type="term" value="P:very long-chain fatty acid biosynthetic process"/>
    <property type="evidence" value="ECO:0007669"/>
    <property type="project" value="TreeGrafter"/>
</dbReference>
<evidence type="ECO:0000256" key="9">
    <source>
        <dbReference type="ARBA" id="ARBA00023098"/>
    </source>
</evidence>
<protein>
    <submittedName>
        <fullName evidence="13">Uncharacterized protein</fullName>
    </submittedName>
</protein>
<evidence type="ECO:0000256" key="10">
    <source>
        <dbReference type="ARBA" id="ARBA00023136"/>
    </source>
</evidence>
<dbReference type="EMBL" id="SGPK01000663">
    <property type="protein sequence ID" value="THG99886.1"/>
    <property type="molecule type" value="Genomic_DNA"/>
</dbReference>
<evidence type="ECO:0000259" key="11">
    <source>
        <dbReference type="Pfam" id="PF02544"/>
    </source>
</evidence>
<evidence type="ECO:0000256" key="8">
    <source>
        <dbReference type="ARBA" id="ARBA00023002"/>
    </source>
</evidence>
<dbReference type="Pfam" id="PF02544">
    <property type="entry name" value="Steroid_dh"/>
    <property type="match status" value="1"/>
</dbReference>
<evidence type="ECO:0000313" key="13">
    <source>
        <dbReference type="EMBL" id="THG99886.1"/>
    </source>
</evidence>
<comment type="caution">
    <text evidence="13">The sequence shown here is derived from an EMBL/GenBank/DDBJ whole genome shotgun (WGS) entry which is preliminary data.</text>
</comment>
<reference evidence="13 14" key="1">
    <citation type="submission" date="2019-02" db="EMBL/GenBank/DDBJ databases">
        <title>Genome sequencing of the rare red list fungi Phellinidium pouzarii.</title>
        <authorList>
            <person name="Buettner E."/>
            <person name="Kellner H."/>
        </authorList>
    </citation>
    <scope>NUCLEOTIDE SEQUENCE [LARGE SCALE GENOMIC DNA]</scope>
    <source>
        <strain evidence="13 14">DSM 108285</strain>
    </source>
</reference>